<dbReference type="PROSITE" id="PS00170">
    <property type="entry name" value="CSA_PPIASE_1"/>
    <property type="match status" value="1"/>
</dbReference>
<evidence type="ECO:0000313" key="7">
    <source>
        <dbReference type="Proteomes" id="UP001333710"/>
    </source>
</evidence>
<dbReference type="PROSITE" id="PS50072">
    <property type="entry name" value="CSA_PPIASE_2"/>
    <property type="match status" value="1"/>
</dbReference>
<dbReference type="InterPro" id="IPR002130">
    <property type="entry name" value="Cyclophilin-type_PPIase_dom"/>
</dbReference>
<evidence type="ECO:0000256" key="3">
    <source>
        <dbReference type="ARBA" id="ARBA00023235"/>
    </source>
</evidence>
<proteinExistence type="inferred from homology"/>
<dbReference type="InterPro" id="IPR020892">
    <property type="entry name" value="Cyclophilin-type_PPIase_CS"/>
</dbReference>
<dbReference type="SUPFAM" id="SSF50891">
    <property type="entry name" value="Cyclophilin-like"/>
    <property type="match status" value="1"/>
</dbReference>
<dbReference type="GO" id="GO:0003755">
    <property type="term" value="F:peptidyl-prolyl cis-trans isomerase activity"/>
    <property type="evidence" value="ECO:0007669"/>
    <property type="project" value="UniProtKB-UniRule"/>
</dbReference>
<feature type="domain" description="PPIase cyclophilin-type" evidence="5">
    <location>
        <begin position="34"/>
        <end position="196"/>
    </location>
</feature>
<dbReference type="AlphaFoldDB" id="A0AA48HFH2"/>
<dbReference type="KEGG" id="pmaw:MACH26_09420"/>
<keyword evidence="3 4" id="KW-0413">Isomerase</keyword>
<dbReference type="PRINTS" id="PR00153">
    <property type="entry name" value="CSAPPISMRASE"/>
</dbReference>
<comment type="catalytic activity">
    <reaction evidence="4">
        <text>[protein]-peptidylproline (omega=180) = [protein]-peptidylproline (omega=0)</text>
        <dbReference type="Rhea" id="RHEA:16237"/>
        <dbReference type="Rhea" id="RHEA-COMP:10747"/>
        <dbReference type="Rhea" id="RHEA-COMP:10748"/>
        <dbReference type="ChEBI" id="CHEBI:83833"/>
        <dbReference type="ChEBI" id="CHEBI:83834"/>
        <dbReference type="EC" id="5.2.1.8"/>
    </reaction>
</comment>
<keyword evidence="4" id="KW-0732">Signal</keyword>
<dbReference type="InterPro" id="IPR029000">
    <property type="entry name" value="Cyclophilin-like_dom_sf"/>
</dbReference>
<gene>
    <name evidence="6" type="primary">ppiA</name>
    <name evidence="6" type="ORF">MACH26_09420</name>
</gene>
<evidence type="ECO:0000256" key="1">
    <source>
        <dbReference type="ARBA" id="ARBA00007365"/>
    </source>
</evidence>
<protein>
    <recommendedName>
        <fullName evidence="4">Peptidyl-prolyl cis-trans isomerase</fullName>
        <shortName evidence="4">PPIase</shortName>
        <ecNumber evidence="4">5.2.1.8</ecNumber>
    </recommendedName>
</protein>
<keyword evidence="7" id="KW-1185">Reference proteome</keyword>
<name>A0AA48HFH2_9ALTE</name>
<dbReference type="Gene3D" id="2.40.100.10">
    <property type="entry name" value="Cyclophilin-like"/>
    <property type="match status" value="1"/>
</dbReference>
<keyword evidence="2 4" id="KW-0697">Rotamase</keyword>
<sequence length="205" mass="23043">MFFTSRYLVALLAMISFSISAQSKDGSHIQPDNFYPKVKIETDLGNMTVELDRRRAPITVNNFLRYVEKGSYDNTVFHRIIPGFVVQGGGYDAEFNTLPAFGQIYNESGNGLKNDMYTVAMARGDDPHSANRQFFFNVQDNRSLNPGRNWGYTVFGLVLEGAEVVDKLAEVETAYNMELGWRDVPVENVMLKKVTLLPEPVVAGQ</sequence>
<dbReference type="Pfam" id="PF00160">
    <property type="entry name" value="Pro_isomerase"/>
    <property type="match status" value="1"/>
</dbReference>
<feature type="signal peptide" evidence="4">
    <location>
        <begin position="1"/>
        <end position="21"/>
    </location>
</feature>
<dbReference type="EC" id="5.2.1.8" evidence="4"/>
<accession>A0AA48HFH2</accession>
<dbReference type="RefSeq" id="WP_338291395.1">
    <property type="nucleotide sequence ID" value="NZ_AP027272.1"/>
</dbReference>
<comment type="function">
    <text evidence="4">PPIases accelerate the folding of proteins. It catalyzes the cis-trans isomerization of proline imidic peptide bonds in oligopeptides.</text>
</comment>
<dbReference type="GO" id="GO:0006457">
    <property type="term" value="P:protein folding"/>
    <property type="evidence" value="ECO:0007669"/>
    <property type="project" value="InterPro"/>
</dbReference>
<dbReference type="EMBL" id="AP027272">
    <property type="protein sequence ID" value="BDX05421.1"/>
    <property type="molecule type" value="Genomic_DNA"/>
</dbReference>
<evidence type="ECO:0000256" key="4">
    <source>
        <dbReference type="RuleBase" id="RU363019"/>
    </source>
</evidence>
<dbReference type="InterPro" id="IPR044665">
    <property type="entry name" value="E_coli_cyclophilin_A-like"/>
</dbReference>
<dbReference type="Proteomes" id="UP001333710">
    <property type="component" value="Chromosome"/>
</dbReference>
<evidence type="ECO:0000256" key="2">
    <source>
        <dbReference type="ARBA" id="ARBA00023110"/>
    </source>
</evidence>
<evidence type="ECO:0000313" key="6">
    <source>
        <dbReference type="EMBL" id="BDX05421.1"/>
    </source>
</evidence>
<feature type="chain" id="PRO_5041490647" description="Peptidyl-prolyl cis-trans isomerase" evidence="4">
    <location>
        <begin position="22"/>
        <end position="205"/>
    </location>
</feature>
<dbReference type="PANTHER" id="PTHR43246">
    <property type="entry name" value="PEPTIDYL-PROLYL CIS-TRANS ISOMERASE CYP38, CHLOROPLASTIC"/>
    <property type="match status" value="1"/>
</dbReference>
<organism evidence="6 7">
    <name type="scientific">Planctobacterium marinum</name>
    <dbReference type="NCBI Taxonomy" id="1631968"/>
    <lineage>
        <taxon>Bacteria</taxon>
        <taxon>Pseudomonadati</taxon>
        <taxon>Pseudomonadota</taxon>
        <taxon>Gammaproteobacteria</taxon>
        <taxon>Alteromonadales</taxon>
        <taxon>Alteromonadaceae</taxon>
        <taxon>Planctobacterium</taxon>
    </lineage>
</organism>
<evidence type="ECO:0000259" key="5">
    <source>
        <dbReference type="PROSITE" id="PS50072"/>
    </source>
</evidence>
<comment type="similarity">
    <text evidence="1 4">Belongs to the cyclophilin-type PPIase family.</text>
</comment>
<reference evidence="6" key="1">
    <citation type="submission" date="2023-01" db="EMBL/GenBank/DDBJ databases">
        <title>Complete genome sequence of Planctobacterium marinum strain Dej080120_11.</title>
        <authorList>
            <person name="Ueki S."/>
            <person name="Maruyama F."/>
        </authorList>
    </citation>
    <scope>NUCLEOTIDE SEQUENCE</scope>
    <source>
        <strain evidence="6">Dej080120_11</strain>
    </source>
</reference>